<reference evidence="2 3" key="1">
    <citation type="submission" date="2024-01" db="EMBL/GenBank/DDBJ databases">
        <title>Comparative genomics of Cryptococcus and Kwoniella reveals pathogenesis evolution and contrasting modes of karyotype evolution via chromosome fusion or intercentromeric recombination.</title>
        <authorList>
            <person name="Coelho M.A."/>
            <person name="David-Palma M."/>
            <person name="Shea T."/>
            <person name="Bowers K."/>
            <person name="McGinley-Smith S."/>
            <person name="Mohammad A.W."/>
            <person name="Gnirke A."/>
            <person name="Yurkov A.M."/>
            <person name="Nowrousian M."/>
            <person name="Sun S."/>
            <person name="Cuomo C.A."/>
            <person name="Heitman J."/>
        </authorList>
    </citation>
    <scope>NUCLEOTIDE SEQUENCE [LARGE SCALE GENOMIC DNA]</scope>
    <source>
        <strain evidence="2 3">PYCC6329</strain>
    </source>
</reference>
<dbReference type="Proteomes" id="UP001358614">
    <property type="component" value="Chromosome 1"/>
</dbReference>
<protein>
    <recommendedName>
        <fullName evidence="4">Peptidase A1 domain-containing protein</fullName>
    </recommendedName>
</protein>
<dbReference type="GeneID" id="91100045"/>
<evidence type="ECO:0000313" key="2">
    <source>
        <dbReference type="EMBL" id="WWD03194.1"/>
    </source>
</evidence>
<dbReference type="KEGG" id="ker:91100045"/>
<feature type="chain" id="PRO_5043982633" description="Peptidase A1 domain-containing protein" evidence="1">
    <location>
        <begin position="21"/>
        <end position="234"/>
    </location>
</feature>
<dbReference type="EMBL" id="CP144089">
    <property type="protein sequence ID" value="WWD03194.1"/>
    <property type="molecule type" value="Genomic_DNA"/>
</dbReference>
<gene>
    <name evidence="2" type="ORF">V865_001241</name>
</gene>
<keyword evidence="1" id="KW-0732">Signal</keyword>
<evidence type="ECO:0008006" key="4">
    <source>
        <dbReference type="Google" id="ProtNLM"/>
    </source>
</evidence>
<dbReference type="AlphaFoldDB" id="A0AAX4KB86"/>
<dbReference type="RefSeq" id="XP_066081161.1">
    <property type="nucleotide sequence ID" value="XM_066225064.1"/>
</dbReference>
<organism evidence="2 3">
    <name type="scientific">Kwoniella europaea PYCC6329</name>
    <dbReference type="NCBI Taxonomy" id="1423913"/>
    <lineage>
        <taxon>Eukaryota</taxon>
        <taxon>Fungi</taxon>
        <taxon>Dikarya</taxon>
        <taxon>Basidiomycota</taxon>
        <taxon>Agaricomycotina</taxon>
        <taxon>Tremellomycetes</taxon>
        <taxon>Tremellales</taxon>
        <taxon>Cryptococcaceae</taxon>
        <taxon>Kwoniella</taxon>
    </lineage>
</organism>
<sequence length="234" mass="25368">MISILHSLVLLLSFSLSVLATPTSIDRDTNAYRLSRGLPLKKPLNPFNATRTAAKRQQPSGAPQTGNYVVTYDNPARRKRSGNMYIAPSSAIGILTTTYDQTSAALIKTPGTGAFSDSTIQIYNPTTATWQYIYSPKLSTGPSGYDVSYITSSTAFSTYKQSASGVFGYNWVASDTQYSFTPQMYVGSYAGYTVVVGGYKTSDLTNVGITNIEPVTITFTTEVETNPCLGRKRC</sequence>
<accession>A0AAX4KB86</accession>
<evidence type="ECO:0000256" key="1">
    <source>
        <dbReference type="SAM" id="SignalP"/>
    </source>
</evidence>
<keyword evidence="3" id="KW-1185">Reference proteome</keyword>
<evidence type="ECO:0000313" key="3">
    <source>
        <dbReference type="Proteomes" id="UP001358614"/>
    </source>
</evidence>
<proteinExistence type="predicted"/>
<feature type="signal peptide" evidence="1">
    <location>
        <begin position="1"/>
        <end position="20"/>
    </location>
</feature>
<name>A0AAX4KB86_9TREE</name>